<feature type="domain" description="DUF218" evidence="1">
    <location>
        <begin position="4"/>
        <end position="109"/>
    </location>
</feature>
<keyword evidence="3" id="KW-1185">Reference proteome</keyword>
<dbReference type="Pfam" id="PF02698">
    <property type="entry name" value="DUF218"/>
    <property type="match status" value="1"/>
</dbReference>
<sequence length="170" mass="19428">MKKAILELGGNINRLDTVLELVKQYPDALIIISSEGDPKGCLAKLKAAGISKDRFILDYQAWDTVTNFTTTLPIIRDQEIADLYVVTDLFHIPRAQAICESVYLFRGVVKHYVAHGTDDHKETIWYDTFRALLWRFTGYLLYDKSVKDQRMPGIEADAKLAEELLKSYEV</sequence>
<dbReference type="CDD" id="cd06259">
    <property type="entry name" value="YdcF-like"/>
    <property type="match status" value="1"/>
</dbReference>
<accession>A0A879R232</accession>
<proteinExistence type="predicted"/>
<dbReference type="Proteomes" id="UP000664915">
    <property type="component" value="Segment"/>
</dbReference>
<dbReference type="EMBL" id="MW015081">
    <property type="protein sequence ID" value="QPX48244.1"/>
    <property type="molecule type" value="Genomic_DNA"/>
</dbReference>
<protein>
    <recommendedName>
        <fullName evidence="1">DUF218 domain-containing protein</fullName>
    </recommendedName>
</protein>
<evidence type="ECO:0000259" key="1">
    <source>
        <dbReference type="Pfam" id="PF02698"/>
    </source>
</evidence>
<name>A0A879R232_9CAUD</name>
<dbReference type="InterPro" id="IPR003848">
    <property type="entry name" value="DUF218"/>
</dbReference>
<dbReference type="KEGG" id="vg:77946449"/>
<evidence type="ECO:0000313" key="2">
    <source>
        <dbReference type="EMBL" id="QPX48244.1"/>
    </source>
</evidence>
<reference evidence="2" key="1">
    <citation type="submission" date="2020-09" db="EMBL/GenBank/DDBJ databases">
        <authorList>
            <person name="Zhang D."/>
            <person name="Hatherill J.R."/>
            <person name="Ramirez J.F."/>
            <person name="Edinger B."/>
            <person name="Balarin R."/>
            <person name="Sullivan A."/>
            <person name="Humpal K.M."/>
            <person name="Guseva A."/>
            <person name="Butela K.A."/>
            <person name="Garlena R.A."/>
            <person name="Russell D.A."/>
            <person name="Pope W.H."/>
            <person name="Jacobs-Sera D."/>
            <person name="Hatfull G.F."/>
        </authorList>
    </citation>
    <scope>NUCLEOTIDE SEQUENCE</scope>
</reference>
<organism evidence="2 3">
    <name type="scientific">Synechococcus phage S-SRM01</name>
    <dbReference type="NCBI Taxonomy" id="2781608"/>
    <lineage>
        <taxon>Viruses</taxon>
        <taxon>Duplodnaviria</taxon>
        <taxon>Heunggongvirae</taxon>
        <taxon>Uroviricota</taxon>
        <taxon>Caudoviricetes</taxon>
        <taxon>Pantevenvirales</taxon>
        <taxon>Kyanoviridae</taxon>
        <taxon>Serangoonvirus</taxon>
        <taxon>Serangoonvirus essarone</taxon>
    </lineage>
</organism>
<dbReference type="RefSeq" id="YP_010670254.1">
    <property type="nucleotide sequence ID" value="NC_070963.1"/>
</dbReference>
<evidence type="ECO:0000313" key="3">
    <source>
        <dbReference type="Proteomes" id="UP000664915"/>
    </source>
</evidence>
<dbReference type="GeneID" id="77946449"/>